<feature type="transmembrane region" description="Helical" evidence="3">
    <location>
        <begin position="28"/>
        <end position="49"/>
    </location>
</feature>
<feature type="compositionally biased region" description="Acidic residues" evidence="2">
    <location>
        <begin position="250"/>
        <end position="279"/>
    </location>
</feature>
<dbReference type="Pfam" id="PF20570">
    <property type="entry name" value="DUF6779"/>
    <property type="match status" value="1"/>
</dbReference>
<evidence type="ECO:0000259" key="4">
    <source>
        <dbReference type="Pfam" id="PF20570"/>
    </source>
</evidence>
<dbReference type="KEGG" id="toy:FO059_02955"/>
<sequence>MTVPGRESSPRPDRRKGERRPRARRQSVWEMVLGALILLAIVASIIMIFTDSVPLLRFGVVAALWAAVVGAIAMTKFRKDSENDAARARDLKLVYELQLEREIAARREYELVVESQVRRQVEERVKGEASEELESLRAEMAALRASLEALFDGELPDERLAVRAESHRLHELSGGPGRMVAAQAADLPEIDEVVAVDGVEDAGASFEPDYEAYRQAAQDLPVGGDEAPVTAETQVIPDDEYAGYDRDDVAEAEVDEPEYDEAEYDEADYDEPDYDEAETDSAHRAPPGAESADDVDVDAVAPEGGEPQEDRPEHDDSDDVDADDVDSDEDEQDEDDRSEHGTRPGGNTVAELLARMRETGSVPDNLGRRRRRARD</sequence>
<feature type="region of interest" description="Disordered" evidence="2">
    <location>
        <begin position="1"/>
        <end position="22"/>
    </location>
</feature>
<proteinExistence type="predicted"/>
<evidence type="ECO:0000313" key="5">
    <source>
        <dbReference type="EMBL" id="QDQ96489.1"/>
    </source>
</evidence>
<evidence type="ECO:0000256" key="2">
    <source>
        <dbReference type="SAM" id="MobiDB-lite"/>
    </source>
</evidence>
<evidence type="ECO:0000313" key="6">
    <source>
        <dbReference type="Proteomes" id="UP000317344"/>
    </source>
</evidence>
<evidence type="ECO:0000256" key="1">
    <source>
        <dbReference type="SAM" id="Coils"/>
    </source>
</evidence>
<feature type="transmembrane region" description="Helical" evidence="3">
    <location>
        <begin position="55"/>
        <end position="74"/>
    </location>
</feature>
<dbReference type="RefSeq" id="WP_143906227.1">
    <property type="nucleotide sequence ID" value="NZ_CP041765.1"/>
</dbReference>
<dbReference type="EMBL" id="CP041765">
    <property type="protein sequence ID" value="QDQ96489.1"/>
    <property type="molecule type" value="Genomic_DNA"/>
</dbReference>
<gene>
    <name evidence="5" type="ORF">FO059_02955</name>
</gene>
<protein>
    <recommendedName>
        <fullName evidence="4">DUF6779 domain-containing protein</fullName>
    </recommendedName>
</protein>
<keyword evidence="6" id="KW-1185">Reference proteome</keyword>
<feature type="domain" description="DUF6779" evidence="4">
    <location>
        <begin position="56"/>
        <end position="168"/>
    </location>
</feature>
<feature type="coiled-coil region" evidence="1">
    <location>
        <begin position="119"/>
        <end position="153"/>
    </location>
</feature>
<accession>A0A516X059</accession>
<keyword evidence="3" id="KW-0472">Membrane</keyword>
<keyword evidence="3" id="KW-1133">Transmembrane helix</keyword>
<dbReference type="OrthoDB" id="4774085at2"/>
<dbReference type="InterPro" id="IPR046706">
    <property type="entry name" value="DUF6779"/>
</dbReference>
<keyword evidence="1" id="KW-0175">Coiled coil</keyword>
<feature type="region of interest" description="Disordered" evidence="2">
    <location>
        <begin position="222"/>
        <end position="375"/>
    </location>
</feature>
<dbReference type="AlphaFoldDB" id="A0A516X059"/>
<reference evidence="5 6" key="2">
    <citation type="submission" date="2019-07" db="EMBL/GenBank/DDBJ databases">
        <authorList>
            <person name="Huang Y."/>
        </authorList>
    </citation>
    <scope>NUCLEOTIDE SEQUENCE [LARGE SCALE GENOMIC DNA]</scope>
    <source>
        <strain evidence="5 6">HY188</strain>
    </source>
</reference>
<reference evidence="5 6" key="1">
    <citation type="submission" date="2019-07" db="EMBL/GenBank/DDBJ databases">
        <title>Tomitella cavernea sp. nov., an actinomycete isolated from soil.</title>
        <authorList>
            <person name="Cheng J."/>
        </authorList>
    </citation>
    <scope>NUCLEOTIDE SEQUENCE [LARGE SCALE GENOMIC DNA]</scope>
    <source>
        <strain evidence="5 6">HY188</strain>
    </source>
</reference>
<name>A0A516X059_9ACTN</name>
<feature type="compositionally biased region" description="Acidic residues" evidence="2">
    <location>
        <begin position="315"/>
        <end position="336"/>
    </location>
</feature>
<dbReference type="Proteomes" id="UP000317344">
    <property type="component" value="Chromosome"/>
</dbReference>
<organism evidence="5 6">
    <name type="scientific">Tomitella fengzijianii</name>
    <dbReference type="NCBI Taxonomy" id="2597660"/>
    <lineage>
        <taxon>Bacteria</taxon>
        <taxon>Bacillati</taxon>
        <taxon>Actinomycetota</taxon>
        <taxon>Actinomycetes</taxon>
        <taxon>Mycobacteriales</taxon>
        <taxon>Tomitella</taxon>
    </lineage>
</organism>
<evidence type="ECO:0000256" key="3">
    <source>
        <dbReference type="SAM" id="Phobius"/>
    </source>
</evidence>
<keyword evidence="3" id="KW-0812">Transmembrane</keyword>